<dbReference type="InterPro" id="IPR028939">
    <property type="entry name" value="P5C_Rdtase_cat_N"/>
</dbReference>
<evidence type="ECO:0000313" key="3">
    <source>
        <dbReference type="EMBL" id="GIG46284.1"/>
    </source>
</evidence>
<organism evidence="3 4">
    <name type="scientific">Dactylosporangium siamense</name>
    <dbReference type="NCBI Taxonomy" id="685454"/>
    <lineage>
        <taxon>Bacteria</taxon>
        <taxon>Bacillati</taxon>
        <taxon>Actinomycetota</taxon>
        <taxon>Actinomycetes</taxon>
        <taxon>Micromonosporales</taxon>
        <taxon>Micromonosporaceae</taxon>
        <taxon>Dactylosporangium</taxon>
    </lineage>
</organism>
<feature type="region of interest" description="Disordered" evidence="1">
    <location>
        <begin position="292"/>
        <end position="317"/>
    </location>
</feature>
<accession>A0A919U883</accession>
<evidence type="ECO:0000259" key="2">
    <source>
        <dbReference type="Pfam" id="PF03807"/>
    </source>
</evidence>
<dbReference type="EMBL" id="BONQ01000067">
    <property type="protein sequence ID" value="GIG46284.1"/>
    <property type="molecule type" value="Genomic_DNA"/>
</dbReference>
<comment type="caution">
    <text evidence="3">The sequence shown here is derived from an EMBL/GenBank/DDBJ whole genome shotgun (WGS) entry which is preliminary data.</text>
</comment>
<dbReference type="RefSeq" id="WP_203848063.1">
    <property type="nucleotide sequence ID" value="NZ_BAAAVW010000013.1"/>
</dbReference>
<dbReference type="InterPro" id="IPR036291">
    <property type="entry name" value="NAD(P)-bd_dom_sf"/>
</dbReference>
<evidence type="ECO:0000256" key="1">
    <source>
        <dbReference type="SAM" id="MobiDB-lite"/>
    </source>
</evidence>
<name>A0A919U883_9ACTN</name>
<dbReference type="Gene3D" id="3.40.50.720">
    <property type="entry name" value="NAD(P)-binding Rossmann-like Domain"/>
    <property type="match status" value="1"/>
</dbReference>
<feature type="domain" description="Pyrroline-5-carboxylate reductase catalytic N-terminal" evidence="2">
    <location>
        <begin position="4"/>
        <end position="72"/>
    </location>
</feature>
<dbReference type="Pfam" id="PF03807">
    <property type="entry name" value="F420_oxidored"/>
    <property type="match status" value="1"/>
</dbReference>
<gene>
    <name evidence="3" type="ORF">Dsi01nite_043250</name>
</gene>
<keyword evidence="4" id="KW-1185">Reference proteome</keyword>
<proteinExistence type="predicted"/>
<dbReference type="Proteomes" id="UP000660611">
    <property type="component" value="Unassembled WGS sequence"/>
</dbReference>
<dbReference type="AlphaFoldDB" id="A0A919U883"/>
<evidence type="ECO:0000313" key="4">
    <source>
        <dbReference type="Proteomes" id="UP000660611"/>
    </source>
</evidence>
<reference evidence="3" key="1">
    <citation type="submission" date="2021-01" db="EMBL/GenBank/DDBJ databases">
        <title>Whole genome shotgun sequence of Dactylosporangium siamense NBRC 106093.</title>
        <authorList>
            <person name="Komaki H."/>
            <person name="Tamura T."/>
        </authorList>
    </citation>
    <scope>NUCLEOTIDE SEQUENCE</scope>
    <source>
        <strain evidence="3">NBRC 106093</strain>
    </source>
</reference>
<protein>
    <submittedName>
        <fullName evidence="3">NAD-dependent epimerase</fullName>
    </submittedName>
</protein>
<sequence length="317" mass="33723">MQVIVGAGAVGTIIAGRLAAAGEHVKIVSRSGGGPVHPLIERVSADASDAAALRSVAARASVIYNCVNPQYYAWRTDWPPINRALISAAAANDAVLAITGNLYGYGPVDRPMTEDTPLVDTVRKGRVRNEMWREALAAGIRTFEARASDYISPTSSIIEMALPAMRAGKTAWLPAALDVPHSYTYIGDVAQTLITLSTDERAWGRAWHVPSPPPMTGRSLLTTVARVGGLPAPRLRSFPLPAVWAAGLFDKFAKEFREVRYQHVKPFVLDSSRVTATFGLTHTPVDEAVQSVLGSAPTDPSGSIASGGRVPSKSTSE</sequence>
<dbReference type="SUPFAM" id="SSF51735">
    <property type="entry name" value="NAD(P)-binding Rossmann-fold domains"/>
    <property type="match status" value="1"/>
</dbReference>